<dbReference type="GO" id="GO:0003697">
    <property type="term" value="F:single-stranded DNA binding"/>
    <property type="evidence" value="ECO:0007669"/>
    <property type="project" value="TreeGrafter"/>
</dbReference>
<accession>A0A8T0VHI8</accession>
<comment type="caution">
    <text evidence="14">The sequence shown here is derived from an EMBL/GenBank/DDBJ whole genome shotgun (WGS) entry which is preliminary data.</text>
</comment>
<evidence type="ECO:0000256" key="10">
    <source>
        <dbReference type="ARBA" id="ARBA00023204"/>
    </source>
</evidence>
<dbReference type="GO" id="GO:0005634">
    <property type="term" value="C:nucleus"/>
    <property type="evidence" value="ECO:0007669"/>
    <property type="project" value="UniProtKB-SubCell"/>
</dbReference>
<evidence type="ECO:0000256" key="6">
    <source>
        <dbReference type="ARBA" id="ARBA00022763"/>
    </source>
</evidence>
<feature type="coiled-coil region" evidence="12">
    <location>
        <begin position="313"/>
        <end position="439"/>
    </location>
</feature>
<dbReference type="GO" id="GO:0051276">
    <property type="term" value="P:chromosome organization"/>
    <property type="evidence" value="ECO:0007669"/>
    <property type="project" value="UniProtKB-ARBA"/>
</dbReference>
<protein>
    <recommendedName>
        <fullName evidence="13">RecF/RecN/SMC N-terminal domain-containing protein</fullName>
    </recommendedName>
</protein>
<dbReference type="PANTHER" id="PTHR19306:SF6">
    <property type="entry name" value="STRUCTURAL MAINTENANCE OF CHROMOSOMES PROTEIN 6"/>
    <property type="match status" value="1"/>
</dbReference>
<keyword evidence="6" id="KW-0227">DNA damage</keyword>
<dbReference type="Gene3D" id="3.40.50.300">
    <property type="entry name" value="P-loop containing nucleotide triphosphate hydrolases"/>
    <property type="match status" value="2"/>
</dbReference>
<keyword evidence="5" id="KW-0547">Nucleotide-binding</keyword>
<keyword evidence="10" id="KW-0234">DNA repair</keyword>
<evidence type="ECO:0000256" key="5">
    <source>
        <dbReference type="ARBA" id="ARBA00022741"/>
    </source>
</evidence>
<comment type="similarity">
    <text evidence="3">Belongs to the SMC family. SMC6 subfamily.</text>
</comment>
<evidence type="ECO:0000313" key="15">
    <source>
        <dbReference type="Proteomes" id="UP000823388"/>
    </source>
</evidence>
<evidence type="ECO:0000313" key="14">
    <source>
        <dbReference type="EMBL" id="KAG2634025.1"/>
    </source>
</evidence>
<keyword evidence="7" id="KW-0067">ATP-binding</keyword>
<keyword evidence="4" id="KW-0158">Chromosome</keyword>
<organism evidence="14 15">
    <name type="scientific">Panicum virgatum</name>
    <name type="common">Blackwell switchgrass</name>
    <dbReference type="NCBI Taxonomy" id="38727"/>
    <lineage>
        <taxon>Eukaryota</taxon>
        <taxon>Viridiplantae</taxon>
        <taxon>Streptophyta</taxon>
        <taxon>Embryophyta</taxon>
        <taxon>Tracheophyta</taxon>
        <taxon>Spermatophyta</taxon>
        <taxon>Magnoliopsida</taxon>
        <taxon>Liliopsida</taxon>
        <taxon>Poales</taxon>
        <taxon>Poaceae</taxon>
        <taxon>PACMAD clade</taxon>
        <taxon>Panicoideae</taxon>
        <taxon>Panicodae</taxon>
        <taxon>Paniceae</taxon>
        <taxon>Panicinae</taxon>
        <taxon>Panicum</taxon>
        <taxon>Panicum sect. Hiantes</taxon>
    </lineage>
</organism>
<reference evidence="14 15" key="1">
    <citation type="submission" date="2020-05" db="EMBL/GenBank/DDBJ databases">
        <title>WGS assembly of Panicum virgatum.</title>
        <authorList>
            <person name="Lovell J.T."/>
            <person name="Jenkins J."/>
            <person name="Shu S."/>
            <person name="Juenger T.E."/>
            <person name="Schmutz J."/>
        </authorList>
    </citation>
    <scope>NUCLEOTIDE SEQUENCE [LARGE SCALE GENOMIC DNA]</scope>
    <source>
        <strain evidence="15">cv. AP13</strain>
    </source>
</reference>
<dbReference type="Pfam" id="PF02463">
    <property type="entry name" value="SMC_N"/>
    <property type="match status" value="1"/>
</dbReference>
<dbReference type="AlphaFoldDB" id="A0A8T0VHI8"/>
<dbReference type="SUPFAM" id="SSF52540">
    <property type="entry name" value="P-loop containing nucleoside triphosphate hydrolases"/>
    <property type="match status" value="1"/>
</dbReference>
<dbReference type="GO" id="GO:0030915">
    <property type="term" value="C:Smc5-Smc6 complex"/>
    <property type="evidence" value="ECO:0007669"/>
    <property type="project" value="TreeGrafter"/>
</dbReference>
<proteinExistence type="inferred from homology"/>
<keyword evidence="9" id="KW-0233">DNA recombination</keyword>
<evidence type="ECO:0000256" key="9">
    <source>
        <dbReference type="ARBA" id="ARBA00023172"/>
    </source>
</evidence>
<keyword evidence="11" id="KW-0539">Nucleus</keyword>
<dbReference type="GO" id="GO:0003684">
    <property type="term" value="F:damaged DNA binding"/>
    <property type="evidence" value="ECO:0007669"/>
    <property type="project" value="TreeGrafter"/>
</dbReference>
<evidence type="ECO:0000256" key="8">
    <source>
        <dbReference type="ARBA" id="ARBA00023054"/>
    </source>
</evidence>
<dbReference type="InterPro" id="IPR027417">
    <property type="entry name" value="P-loop_NTPase"/>
</dbReference>
<feature type="domain" description="RecF/RecN/SMC N-terminal" evidence="13">
    <location>
        <begin position="6"/>
        <end position="918"/>
    </location>
</feature>
<evidence type="ECO:0000256" key="3">
    <source>
        <dbReference type="ARBA" id="ARBA00006793"/>
    </source>
</evidence>
<dbReference type="EMBL" id="CM029040">
    <property type="protein sequence ID" value="KAG2634025.1"/>
    <property type="molecule type" value="Genomic_DNA"/>
</dbReference>
<evidence type="ECO:0000256" key="7">
    <source>
        <dbReference type="ARBA" id="ARBA00022840"/>
    </source>
</evidence>
<gene>
    <name evidence="14" type="ORF">PVAP13_2NG248800</name>
</gene>
<evidence type="ECO:0000256" key="1">
    <source>
        <dbReference type="ARBA" id="ARBA00004123"/>
    </source>
</evidence>
<dbReference type="GO" id="GO:0005524">
    <property type="term" value="F:ATP binding"/>
    <property type="evidence" value="ECO:0007669"/>
    <property type="project" value="UniProtKB-KW"/>
</dbReference>
<comment type="subcellular location">
    <subcellularLocation>
        <location evidence="2">Chromosome</location>
    </subcellularLocation>
    <subcellularLocation>
        <location evidence="1">Nucleus</location>
    </subcellularLocation>
</comment>
<dbReference type="PANTHER" id="PTHR19306">
    <property type="entry name" value="STRUCTURAL MAINTENANCE OF CHROMOSOMES 5,6 SMC5, SMC6"/>
    <property type="match status" value="1"/>
</dbReference>
<evidence type="ECO:0000256" key="11">
    <source>
        <dbReference type="ARBA" id="ARBA00023242"/>
    </source>
</evidence>
<dbReference type="GO" id="GO:0035861">
    <property type="term" value="C:site of double-strand break"/>
    <property type="evidence" value="ECO:0007669"/>
    <property type="project" value="TreeGrafter"/>
</dbReference>
<dbReference type="GO" id="GO:0000724">
    <property type="term" value="P:double-strand break repair via homologous recombination"/>
    <property type="evidence" value="ECO:0007669"/>
    <property type="project" value="TreeGrafter"/>
</dbReference>
<dbReference type="InterPro" id="IPR003395">
    <property type="entry name" value="RecF/RecN/SMC_N"/>
</dbReference>
<sequence>MAAGTISRIRLENFMCHSSLHIELGEHVNFITGQNGSGKSAILTALCVAFGCRAKNTQRAASLKDFIKTGCSYASILVDINNHGEDAFKPEVFGNVIILERRITESSSSTVLKDQHGRKVAHRKDDLVEIIEHFNIDVENPCVIMSQDKSREFLHSGNDKDKFKVLTVIHSVLLQFFFKATLLQQVNDLLGSIRKNLNVVDSIVEELERSIMPVLKELDDIQDKIKNMEHIEEIAHEIENLKKKLAWAWVYDVDKKIGEQTEKLEKLRERIPACQERIDRNTAIIEEVRKEFIVKKENVRSFLEKTQEVRRMKEKMQHDIHEAVKLKMDLEKEHARGMQVLNKMNTRVRRLEVQVHEFQLKRMQQTQAEVFQVEDSIWELQQEINSANLCATRLSEEEKKLSEELQDIIKSISDIGKEIDEDGRRINHLKSQIEDLRRRQHDKGHTERQVLVQDYEVGKSVAFDKRIRNLKEVYTSDGCKMFCRGSVETILPPNRKWRAGRLCTSLGEKIIEIENETAEIKKINSERWDLKGKLVIDRDNINSKLRTLKRKREDEEQHLERKKVQLDDTKKISIANKHDTAVDTSELEAEMMQVKEDIGNKELVLEKINLKLTDALREENDKRASYKNFIGSAHAEMGSISDAEHELQLVEEKINDAQQDKAHYEGVMERKVLAPIKMAESELTDLQQLHQEYFEKASRICAEKEVEALGGVGGSTLEQLSDRINKLNQKFQQESRRYTETIDDLRALHDKKGRKILRKQQMYAGFRGKLNACQKALDLRWRKFQRNAGLLKRQLTWLFNEHLGKKGISGHINVDYKNEVLSVDLTMPQDASRDTVRDTRGLSGGERSFSTLCFTLALHGMTEAPFRAMDEFDVFMDAVSRKISLDTLVDFAVAQGSQWIFITPHDISMVKAGDRIKKQQMAAPRG</sequence>
<keyword evidence="8 12" id="KW-0175">Coiled coil</keyword>
<dbReference type="Proteomes" id="UP000823388">
    <property type="component" value="Chromosome 2N"/>
</dbReference>
<feature type="coiled-coil region" evidence="12">
    <location>
        <begin position="538"/>
        <end position="565"/>
    </location>
</feature>
<evidence type="ECO:0000256" key="4">
    <source>
        <dbReference type="ARBA" id="ARBA00022454"/>
    </source>
</evidence>
<evidence type="ECO:0000256" key="12">
    <source>
        <dbReference type="SAM" id="Coils"/>
    </source>
</evidence>
<name>A0A8T0VHI8_PANVG</name>
<evidence type="ECO:0000259" key="13">
    <source>
        <dbReference type="Pfam" id="PF02463"/>
    </source>
</evidence>
<feature type="coiled-coil region" evidence="12">
    <location>
        <begin position="640"/>
        <end position="748"/>
    </location>
</feature>
<evidence type="ECO:0000256" key="2">
    <source>
        <dbReference type="ARBA" id="ARBA00004286"/>
    </source>
</evidence>
<keyword evidence="15" id="KW-1185">Reference proteome</keyword>